<sequence length="677" mass="70903">MTSTNLQSKTSFDLELNPFESSFASKDLLAQERSVDYNGTGSASSSTNHGSTASTDKTPASSTPEQKKEEQSATAGTNKHQLRISNLQPPGERLPGLTPPLFTPGGRRLPPIHLSPNAPLGSPGTPGAIWNSLVSAGNGTDQGNYAQFINMMRKSGLTPNESNLRSGLTPGVGSHGFNFNVGTPGQMTPGLQSLLGLANGTDSFAMPPPVVPSAETSADTTVDSAKRAPDGAGKEPPAGPESAPDSTASAASATSIASATSAASATEGRTASVVSSGSTASGGAASGGSGSTVAADGNKNVERPNGTARGKAVEVKNEAEEAPRKRARRTRKTERSSSQTGEEAKRKQFLERNRVAASKCRQRKKQLFSKMESELAFYSSGYRELSAQVTQLRDSLLSLRGLVLAHKDCPGLVSTVGGYQQLQTLIGQTDYVAQAAAEAHPNFTSIPSTIPTTLNAKGESGQDTRVQGMHNGSIVQANQAMSNQALQNQALQNQALQSQAISNQALQNQSIQNQSIQNQPMSNVTIPNQSINQSLQNQQMSNQPVQNMSNSVSNQMSNLSNQMSNLSNLSNLSSQAISSSSVPSNQSLQSSQGPVQSTHAPSMASGQGRLTYDMEIGALPRNYSLGELNSIDSDGQRRVISNTELAKSGNSNYGLRSVASMADLQGHSTGLNKHFEL</sequence>
<keyword evidence="2" id="KW-1185">Reference proteome</keyword>
<evidence type="ECO:0000313" key="2">
    <source>
        <dbReference type="Proteomes" id="UP000326582"/>
    </source>
</evidence>
<dbReference type="EMBL" id="CP038488">
    <property type="protein sequence ID" value="QFZ29115.1"/>
    <property type="molecule type" value="Genomic_DNA"/>
</dbReference>
<reference evidence="2" key="1">
    <citation type="journal article" date="2019" name="MBio">
        <title>Comparative genomics for the elucidation of multidrug resistance (MDR) in Candida lusitaniae.</title>
        <authorList>
            <person name="Kannan A."/>
            <person name="Asner S.A."/>
            <person name="Trachsel E."/>
            <person name="Kelly S."/>
            <person name="Parker J."/>
            <person name="Sanglard D."/>
        </authorList>
    </citation>
    <scope>NUCLEOTIDE SEQUENCE [LARGE SCALE GENOMIC DNA]</scope>
    <source>
        <strain evidence="2">P1</strain>
    </source>
</reference>
<evidence type="ECO:0000313" key="1">
    <source>
        <dbReference type="EMBL" id="QFZ29115.1"/>
    </source>
</evidence>
<dbReference type="Proteomes" id="UP000326582">
    <property type="component" value="Chromosome 5"/>
</dbReference>
<proteinExistence type="predicted"/>
<accession>A0ACD0WNZ1</accession>
<gene>
    <name evidence="1" type="ORF">EJF14_50344</name>
</gene>
<protein>
    <submittedName>
        <fullName evidence="1">Transcriptional regulator</fullName>
    </submittedName>
</protein>
<name>A0ACD0WNZ1_CLALS</name>
<organism evidence="1 2">
    <name type="scientific">Clavispora lusitaniae</name>
    <name type="common">Candida lusitaniae</name>
    <dbReference type="NCBI Taxonomy" id="36911"/>
    <lineage>
        <taxon>Eukaryota</taxon>
        <taxon>Fungi</taxon>
        <taxon>Dikarya</taxon>
        <taxon>Ascomycota</taxon>
        <taxon>Saccharomycotina</taxon>
        <taxon>Pichiomycetes</taxon>
        <taxon>Metschnikowiaceae</taxon>
        <taxon>Clavispora</taxon>
    </lineage>
</organism>